<name>Q1ILY5_KORVE</name>
<keyword evidence="3" id="KW-1003">Cell membrane</keyword>
<dbReference type="EMBL" id="CP000360">
    <property type="protein sequence ID" value="ABF42115.1"/>
    <property type="molecule type" value="Genomic_DNA"/>
</dbReference>
<evidence type="ECO:0000256" key="4">
    <source>
        <dbReference type="ARBA" id="ARBA00022692"/>
    </source>
</evidence>
<feature type="transmembrane region" description="Helical" evidence="7">
    <location>
        <begin position="154"/>
        <end position="174"/>
    </location>
</feature>
<feature type="transmembrane region" description="Helical" evidence="7">
    <location>
        <begin position="382"/>
        <end position="405"/>
    </location>
</feature>
<dbReference type="GO" id="GO:0005886">
    <property type="term" value="C:plasma membrane"/>
    <property type="evidence" value="ECO:0007669"/>
    <property type="project" value="UniProtKB-SubCell"/>
</dbReference>
<evidence type="ECO:0000256" key="3">
    <source>
        <dbReference type="ARBA" id="ARBA00022475"/>
    </source>
</evidence>
<evidence type="ECO:0000256" key="7">
    <source>
        <dbReference type="SAM" id="Phobius"/>
    </source>
</evidence>
<dbReference type="InterPro" id="IPR044566">
    <property type="entry name" value="RMV1-like"/>
</dbReference>
<keyword evidence="2" id="KW-0813">Transport</keyword>
<feature type="transmembrane region" description="Helical" evidence="7">
    <location>
        <begin position="12"/>
        <end position="33"/>
    </location>
</feature>
<feature type="transmembrane region" description="Helical" evidence="7">
    <location>
        <begin position="45"/>
        <end position="67"/>
    </location>
</feature>
<dbReference type="STRING" id="204669.Acid345_3114"/>
<dbReference type="InterPro" id="IPR002293">
    <property type="entry name" value="AA/rel_permease1"/>
</dbReference>
<evidence type="ECO:0000256" key="5">
    <source>
        <dbReference type="ARBA" id="ARBA00022989"/>
    </source>
</evidence>
<dbReference type="PIRSF" id="PIRSF006060">
    <property type="entry name" value="AA_transporter"/>
    <property type="match status" value="1"/>
</dbReference>
<evidence type="ECO:0000313" key="8">
    <source>
        <dbReference type="EMBL" id="ABF42115.1"/>
    </source>
</evidence>
<dbReference type="KEGG" id="aba:Acid345_3114"/>
<dbReference type="PANTHER" id="PTHR45826:SF2">
    <property type="entry name" value="AMINO ACID TRANSPORTER"/>
    <property type="match status" value="1"/>
</dbReference>
<dbReference type="AlphaFoldDB" id="Q1ILY5"/>
<protein>
    <submittedName>
        <fullName evidence="8">Amino acid/polyamine/organocation transporter, APC superfamily</fullName>
    </submittedName>
</protein>
<evidence type="ECO:0000256" key="6">
    <source>
        <dbReference type="ARBA" id="ARBA00023136"/>
    </source>
</evidence>
<feature type="transmembrane region" description="Helical" evidence="7">
    <location>
        <begin position="88"/>
        <end position="113"/>
    </location>
</feature>
<sequence>MSQTAAKTAMKRASLLPFVFVMYSYTTGGPFGLEGQVTTSGPGMTLIYHLLLPFFWCIPVSFVSAELTTAMPVEGGFYRWSRAAFGDFWGFLAGWWNWCASFILGGVYAVMFADYMQFYFPQLKAPLAHFAVALAMIIVITFVNIVGIDAVGKVATVFGVLILAPIAVMCVWGATKWQHNPFLPLIPPGATPKQVAGVGLALGLWLYSGFEQLSTVAEEVEDPQRTFPRALAWAVPMAMATYFLPTLFSLAAVGDWHAWKDGYFSTAAFAIGGHWLGFAVNLAALITAVSLLNGTVIASTRMPFAMAEDGYLPRFLAKTHARFKTPWLAIICSACVYAALSWKSLSALIIVYSWLRVATTWMTVIAAWRLRAKDPNMKRPFRIPWGIAGVAYCVIAPLIIGAIALSASENPIGGLLSLALGPLMYPVVKFFARRAARADQAAAAIS</sequence>
<feature type="transmembrane region" description="Helical" evidence="7">
    <location>
        <begin position="194"/>
        <end position="210"/>
    </location>
</feature>
<keyword evidence="5 7" id="KW-1133">Transmembrane helix</keyword>
<dbReference type="eggNOG" id="COG0531">
    <property type="taxonomic scope" value="Bacteria"/>
</dbReference>
<feature type="transmembrane region" description="Helical" evidence="7">
    <location>
        <begin position="411"/>
        <end position="428"/>
    </location>
</feature>
<dbReference type="Pfam" id="PF13520">
    <property type="entry name" value="AA_permease_2"/>
    <property type="match status" value="1"/>
</dbReference>
<keyword evidence="4 7" id="KW-0812">Transmembrane</keyword>
<dbReference type="OrthoDB" id="1806975at2"/>
<reference evidence="8 9" key="1">
    <citation type="journal article" date="2009" name="Appl. Environ. Microbiol.">
        <title>Three genomes from the phylum Acidobacteria provide insight into the lifestyles of these microorganisms in soils.</title>
        <authorList>
            <person name="Ward N.L."/>
            <person name="Challacombe J.F."/>
            <person name="Janssen P.H."/>
            <person name="Henrissat B."/>
            <person name="Coutinho P.M."/>
            <person name="Wu M."/>
            <person name="Xie G."/>
            <person name="Haft D.H."/>
            <person name="Sait M."/>
            <person name="Badger J."/>
            <person name="Barabote R.D."/>
            <person name="Bradley B."/>
            <person name="Brettin T.S."/>
            <person name="Brinkac L.M."/>
            <person name="Bruce D."/>
            <person name="Creasy T."/>
            <person name="Daugherty S.C."/>
            <person name="Davidsen T.M."/>
            <person name="DeBoy R.T."/>
            <person name="Detter J.C."/>
            <person name="Dodson R.J."/>
            <person name="Durkin A.S."/>
            <person name="Ganapathy A."/>
            <person name="Gwinn-Giglio M."/>
            <person name="Han C.S."/>
            <person name="Khouri H."/>
            <person name="Kiss H."/>
            <person name="Kothari S.P."/>
            <person name="Madupu R."/>
            <person name="Nelson K.E."/>
            <person name="Nelson W.C."/>
            <person name="Paulsen I."/>
            <person name="Penn K."/>
            <person name="Ren Q."/>
            <person name="Rosovitz M.J."/>
            <person name="Selengut J.D."/>
            <person name="Shrivastava S."/>
            <person name="Sullivan S.A."/>
            <person name="Tapia R."/>
            <person name="Thompson L.S."/>
            <person name="Watkins K.L."/>
            <person name="Yang Q."/>
            <person name="Yu C."/>
            <person name="Zafar N."/>
            <person name="Zhou L."/>
            <person name="Kuske C.R."/>
        </authorList>
    </citation>
    <scope>NUCLEOTIDE SEQUENCE [LARGE SCALE GENOMIC DNA]</scope>
    <source>
        <strain evidence="8 9">Ellin345</strain>
    </source>
</reference>
<dbReference type="EnsemblBacteria" id="ABF42115">
    <property type="protein sequence ID" value="ABF42115"/>
    <property type="gene ID" value="Acid345_3114"/>
</dbReference>
<dbReference type="RefSeq" id="WP_011523914.1">
    <property type="nucleotide sequence ID" value="NC_008009.1"/>
</dbReference>
<organism evidence="8 9">
    <name type="scientific">Koribacter versatilis (strain Ellin345)</name>
    <dbReference type="NCBI Taxonomy" id="204669"/>
    <lineage>
        <taxon>Bacteria</taxon>
        <taxon>Pseudomonadati</taxon>
        <taxon>Acidobacteriota</taxon>
        <taxon>Terriglobia</taxon>
        <taxon>Terriglobales</taxon>
        <taxon>Candidatus Korobacteraceae</taxon>
        <taxon>Candidatus Korobacter</taxon>
    </lineage>
</organism>
<feature type="transmembrane region" description="Helical" evidence="7">
    <location>
        <begin position="274"/>
        <end position="300"/>
    </location>
</feature>
<dbReference type="HOGENOM" id="CLU_007946_17_3_0"/>
<dbReference type="GO" id="GO:0022857">
    <property type="term" value="F:transmembrane transporter activity"/>
    <property type="evidence" value="ECO:0007669"/>
    <property type="project" value="InterPro"/>
</dbReference>
<feature type="transmembrane region" description="Helical" evidence="7">
    <location>
        <begin position="321"/>
        <end position="340"/>
    </location>
</feature>
<dbReference type="Gene3D" id="1.20.1740.10">
    <property type="entry name" value="Amino acid/polyamine transporter I"/>
    <property type="match status" value="1"/>
</dbReference>
<feature type="transmembrane region" description="Helical" evidence="7">
    <location>
        <begin position="231"/>
        <end position="254"/>
    </location>
</feature>
<dbReference type="Proteomes" id="UP000002432">
    <property type="component" value="Chromosome"/>
</dbReference>
<accession>Q1ILY5</accession>
<proteinExistence type="predicted"/>
<comment type="subcellular location">
    <subcellularLocation>
        <location evidence="1">Cell membrane</location>
        <topology evidence="1">Multi-pass membrane protein</topology>
    </subcellularLocation>
</comment>
<evidence type="ECO:0000256" key="2">
    <source>
        <dbReference type="ARBA" id="ARBA00022448"/>
    </source>
</evidence>
<evidence type="ECO:0000256" key="1">
    <source>
        <dbReference type="ARBA" id="ARBA00004651"/>
    </source>
</evidence>
<keyword evidence="6 7" id="KW-0472">Membrane</keyword>
<feature type="transmembrane region" description="Helical" evidence="7">
    <location>
        <begin position="125"/>
        <end position="147"/>
    </location>
</feature>
<gene>
    <name evidence="8" type="ordered locus">Acid345_3114</name>
</gene>
<dbReference type="PANTHER" id="PTHR45826">
    <property type="entry name" value="POLYAMINE TRANSPORTER PUT1"/>
    <property type="match status" value="1"/>
</dbReference>
<keyword evidence="9" id="KW-1185">Reference proteome</keyword>
<feature type="transmembrane region" description="Helical" evidence="7">
    <location>
        <begin position="346"/>
        <end position="370"/>
    </location>
</feature>
<evidence type="ECO:0000313" key="9">
    <source>
        <dbReference type="Proteomes" id="UP000002432"/>
    </source>
</evidence>